<proteinExistence type="predicted"/>
<gene>
    <name evidence="1" type="ORF">OCBIM_22005386mg</name>
</gene>
<sequence>MCVDIATQSCTLVCEGLNEEKCERKKTALRICMTCKEISRECKTSVAATEQGHCFKIQ</sequence>
<accession>A0A0L8HW23</accession>
<organism evidence="1">
    <name type="scientific">Octopus bimaculoides</name>
    <name type="common">California two-spotted octopus</name>
    <dbReference type="NCBI Taxonomy" id="37653"/>
    <lineage>
        <taxon>Eukaryota</taxon>
        <taxon>Metazoa</taxon>
        <taxon>Spiralia</taxon>
        <taxon>Lophotrochozoa</taxon>
        <taxon>Mollusca</taxon>
        <taxon>Cephalopoda</taxon>
        <taxon>Coleoidea</taxon>
        <taxon>Octopodiformes</taxon>
        <taxon>Octopoda</taxon>
        <taxon>Incirrata</taxon>
        <taxon>Octopodidae</taxon>
        <taxon>Octopus</taxon>
    </lineage>
</organism>
<name>A0A0L8HW23_OCTBM</name>
<evidence type="ECO:0000313" key="1">
    <source>
        <dbReference type="EMBL" id="KOF92990.1"/>
    </source>
</evidence>
<reference evidence="1" key="1">
    <citation type="submission" date="2015-07" db="EMBL/GenBank/DDBJ databases">
        <title>MeaNS - Measles Nucleotide Surveillance Program.</title>
        <authorList>
            <person name="Tran T."/>
            <person name="Druce J."/>
        </authorList>
    </citation>
    <scope>NUCLEOTIDE SEQUENCE</scope>
    <source>
        <strain evidence="1">UCB-OBI-ISO-001</strain>
        <tissue evidence="1">Gonad</tissue>
    </source>
</reference>
<protein>
    <submittedName>
        <fullName evidence="1">Uncharacterized protein</fullName>
    </submittedName>
</protein>
<dbReference type="EMBL" id="KQ417249">
    <property type="protein sequence ID" value="KOF92990.1"/>
    <property type="molecule type" value="Genomic_DNA"/>
</dbReference>
<dbReference type="AlphaFoldDB" id="A0A0L8HW23"/>